<dbReference type="AlphaFoldDB" id="A0A8T0WCF3"/>
<sequence>MPTPVCRLHTSGLNFSPQKPAQETSDPGVKCTTIRCVCRFPVTVVNRIETLSVVDLMLINTYRVAALPFSLNHSNV</sequence>
<comment type="caution">
    <text evidence="1">The sequence shown here is derived from an EMBL/GenBank/DDBJ whole genome shotgun (WGS) entry which is preliminary data.</text>
</comment>
<evidence type="ECO:0000313" key="1">
    <source>
        <dbReference type="EMBL" id="KAG2645450.1"/>
    </source>
</evidence>
<evidence type="ECO:0000313" key="2">
    <source>
        <dbReference type="Proteomes" id="UP000823388"/>
    </source>
</evidence>
<name>A0A8T0WCF3_PANVG</name>
<organism evidence="1 2">
    <name type="scientific">Panicum virgatum</name>
    <name type="common">Blackwell switchgrass</name>
    <dbReference type="NCBI Taxonomy" id="38727"/>
    <lineage>
        <taxon>Eukaryota</taxon>
        <taxon>Viridiplantae</taxon>
        <taxon>Streptophyta</taxon>
        <taxon>Embryophyta</taxon>
        <taxon>Tracheophyta</taxon>
        <taxon>Spermatophyta</taxon>
        <taxon>Magnoliopsida</taxon>
        <taxon>Liliopsida</taxon>
        <taxon>Poales</taxon>
        <taxon>Poaceae</taxon>
        <taxon>PACMAD clade</taxon>
        <taxon>Panicoideae</taxon>
        <taxon>Panicodae</taxon>
        <taxon>Paniceae</taxon>
        <taxon>Panicinae</taxon>
        <taxon>Panicum</taxon>
        <taxon>Panicum sect. Hiantes</taxon>
    </lineage>
</organism>
<gene>
    <name evidence="1" type="ORF">PVAP13_2KG444005</name>
</gene>
<reference evidence="1" key="1">
    <citation type="submission" date="2020-05" db="EMBL/GenBank/DDBJ databases">
        <title>WGS assembly of Panicum virgatum.</title>
        <authorList>
            <person name="Lovell J.T."/>
            <person name="Jenkins J."/>
            <person name="Shu S."/>
            <person name="Juenger T.E."/>
            <person name="Schmutz J."/>
        </authorList>
    </citation>
    <scope>NUCLEOTIDE SEQUENCE</scope>
    <source>
        <strain evidence="1">AP13</strain>
    </source>
</reference>
<dbReference type="EMBL" id="CM029039">
    <property type="protein sequence ID" value="KAG2645450.1"/>
    <property type="molecule type" value="Genomic_DNA"/>
</dbReference>
<accession>A0A8T0WCF3</accession>
<keyword evidence="2" id="KW-1185">Reference proteome</keyword>
<protein>
    <submittedName>
        <fullName evidence="1">Uncharacterized protein</fullName>
    </submittedName>
</protein>
<proteinExistence type="predicted"/>
<dbReference type="Proteomes" id="UP000823388">
    <property type="component" value="Chromosome 2K"/>
</dbReference>